<comment type="caution">
    <text evidence="2">The sequence shown here is derived from an EMBL/GenBank/DDBJ whole genome shotgun (WGS) entry which is preliminary data.</text>
</comment>
<evidence type="ECO:0000259" key="1">
    <source>
        <dbReference type="Pfam" id="PF07179"/>
    </source>
</evidence>
<evidence type="ECO:0000313" key="3">
    <source>
        <dbReference type="Proteomes" id="UP000823894"/>
    </source>
</evidence>
<name>A0A9D2NW77_9FIRM</name>
<feature type="domain" description="SseB protein N-terminal" evidence="1">
    <location>
        <begin position="178"/>
        <end position="243"/>
    </location>
</feature>
<reference evidence="2" key="2">
    <citation type="submission" date="2021-04" db="EMBL/GenBank/DDBJ databases">
        <authorList>
            <person name="Gilroy R."/>
        </authorList>
    </citation>
    <scope>NUCLEOTIDE SEQUENCE</scope>
    <source>
        <strain evidence="2">ChiGjej1B1-1692</strain>
    </source>
</reference>
<organism evidence="2 3">
    <name type="scientific">Candidatus Mediterraneibacter faecigallinarum</name>
    <dbReference type="NCBI Taxonomy" id="2838669"/>
    <lineage>
        <taxon>Bacteria</taxon>
        <taxon>Bacillati</taxon>
        <taxon>Bacillota</taxon>
        <taxon>Clostridia</taxon>
        <taxon>Lachnospirales</taxon>
        <taxon>Lachnospiraceae</taxon>
        <taxon>Mediterraneibacter</taxon>
    </lineage>
</organism>
<evidence type="ECO:0000313" key="2">
    <source>
        <dbReference type="EMBL" id="HJC39004.1"/>
    </source>
</evidence>
<dbReference type="InterPro" id="IPR009839">
    <property type="entry name" value="SseB_N"/>
</dbReference>
<proteinExistence type="predicted"/>
<sequence>MDEKKNTTVTKQETLQALRNPGEIYAVMSGATRMPFVVCDEETYDDEVFLYYRLEDAQEKAKKLAEERYQTAVAKIEEKQLLGFYTNLFTMGVNCLAVNEGTDMAIRIQLSELVARKKPENLPEGQKLVENPALHLTALYFMQEMRRMAGAEPTEEVKALQEELLAHYNKGTYIIAVEEDGKIPILKQKDGSIYQPVFTDMLECQKFCRGKKMKVLAIPAAKIAEILVPDAKGVAVNPFGVNVQLQVVRPQKKETSPTA</sequence>
<protein>
    <submittedName>
        <fullName evidence="2">SseB family protein</fullName>
    </submittedName>
</protein>
<dbReference type="Pfam" id="PF07179">
    <property type="entry name" value="SseB"/>
    <property type="match status" value="1"/>
</dbReference>
<reference evidence="2" key="1">
    <citation type="journal article" date="2021" name="PeerJ">
        <title>Extensive microbial diversity within the chicken gut microbiome revealed by metagenomics and culture.</title>
        <authorList>
            <person name="Gilroy R."/>
            <person name="Ravi A."/>
            <person name="Getino M."/>
            <person name="Pursley I."/>
            <person name="Horton D.L."/>
            <person name="Alikhan N.F."/>
            <person name="Baker D."/>
            <person name="Gharbi K."/>
            <person name="Hall N."/>
            <person name="Watson M."/>
            <person name="Adriaenssens E.M."/>
            <person name="Foster-Nyarko E."/>
            <person name="Jarju S."/>
            <person name="Secka A."/>
            <person name="Antonio M."/>
            <person name="Oren A."/>
            <person name="Chaudhuri R.R."/>
            <person name="La Ragione R."/>
            <person name="Hildebrand F."/>
            <person name="Pallen M.J."/>
        </authorList>
    </citation>
    <scope>NUCLEOTIDE SEQUENCE</scope>
    <source>
        <strain evidence="2">ChiGjej1B1-1692</strain>
    </source>
</reference>
<dbReference type="AlphaFoldDB" id="A0A9D2NW77"/>
<dbReference type="EMBL" id="DWWK01000122">
    <property type="protein sequence ID" value="HJC39004.1"/>
    <property type="molecule type" value="Genomic_DNA"/>
</dbReference>
<dbReference type="Proteomes" id="UP000823894">
    <property type="component" value="Unassembled WGS sequence"/>
</dbReference>
<gene>
    <name evidence="2" type="ORF">H9757_08100</name>
</gene>
<accession>A0A9D2NW77</accession>